<evidence type="ECO:0000313" key="4">
    <source>
        <dbReference type="Proteomes" id="UP000827986"/>
    </source>
</evidence>
<keyword evidence="2" id="KW-1133">Transmembrane helix</keyword>
<evidence type="ECO:0000256" key="1">
    <source>
        <dbReference type="SAM" id="Coils"/>
    </source>
</evidence>
<proteinExistence type="predicted"/>
<sequence length="308" mass="35141">MALLTRGQQSMIAKGMKSLVSLANNLSVSNKTPDVHKEIREDAHHACEEITEVVEQLEKQLLAIDDQTVDLIDKKSQLNNELNERKLSQDLLQIQLKYSEKTNACAQEMQRTAEKHLGELKEMQKKVRQEEKWHKIARNIALLFMPLSTLMAGIVAAIFQTSLSMAQRAAQELQGAISLYETKVSEYKQNTCKCTIEKEEIEVKIEANKKRIDEINQEHSASPRKDDQKRVRKHVDFLGQLAAEVKIVKSKVQHDSHYDIAWEPLETIAEMWGDKDGQEVLDFLDQEEISALVRNLKGITEKRAGNEA</sequence>
<feature type="coiled-coil region" evidence="1">
    <location>
        <begin position="170"/>
        <end position="218"/>
    </location>
</feature>
<dbReference type="EMBL" id="JAHDVG010000466">
    <property type="protein sequence ID" value="KAH1182800.1"/>
    <property type="molecule type" value="Genomic_DNA"/>
</dbReference>
<accession>A0A9D3XPD3</accession>
<keyword evidence="2" id="KW-0472">Membrane</keyword>
<keyword evidence="1" id="KW-0175">Coiled coil</keyword>
<keyword evidence="4" id="KW-1185">Reference proteome</keyword>
<protein>
    <submittedName>
        <fullName evidence="3">Uncharacterized protein</fullName>
    </submittedName>
</protein>
<keyword evidence="2" id="KW-0812">Transmembrane</keyword>
<dbReference type="Proteomes" id="UP000827986">
    <property type="component" value="Unassembled WGS sequence"/>
</dbReference>
<evidence type="ECO:0000313" key="3">
    <source>
        <dbReference type="EMBL" id="KAH1182800.1"/>
    </source>
</evidence>
<comment type="caution">
    <text evidence="3">The sequence shown here is derived from an EMBL/GenBank/DDBJ whole genome shotgun (WGS) entry which is preliminary data.</text>
</comment>
<feature type="coiled-coil region" evidence="1">
    <location>
        <begin position="40"/>
        <end position="67"/>
    </location>
</feature>
<evidence type="ECO:0000256" key="2">
    <source>
        <dbReference type="SAM" id="Phobius"/>
    </source>
</evidence>
<dbReference type="AlphaFoldDB" id="A0A9D3XPD3"/>
<name>A0A9D3XPD3_9SAUR</name>
<reference evidence="3" key="1">
    <citation type="submission" date="2021-09" db="EMBL/GenBank/DDBJ databases">
        <title>The genome of Mauremys mutica provides insights into the evolution of semi-aquatic lifestyle.</title>
        <authorList>
            <person name="Gong S."/>
            <person name="Gao Y."/>
        </authorList>
    </citation>
    <scope>NUCLEOTIDE SEQUENCE</scope>
    <source>
        <strain evidence="3">MM-2020</strain>
        <tissue evidence="3">Muscle</tissue>
    </source>
</reference>
<feature type="transmembrane region" description="Helical" evidence="2">
    <location>
        <begin position="136"/>
        <end position="159"/>
    </location>
</feature>
<organism evidence="3 4">
    <name type="scientific">Mauremys mutica</name>
    <name type="common">yellowpond turtle</name>
    <dbReference type="NCBI Taxonomy" id="74926"/>
    <lineage>
        <taxon>Eukaryota</taxon>
        <taxon>Metazoa</taxon>
        <taxon>Chordata</taxon>
        <taxon>Craniata</taxon>
        <taxon>Vertebrata</taxon>
        <taxon>Euteleostomi</taxon>
        <taxon>Archelosauria</taxon>
        <taxon>Testudinata</taxon>
        <taxon>Testudines</taxon>
        <taxon>Cryptodira</taxon>
        <taxon>Durocryptodira</taxon>
        <taxon>Testudinoidea</taxon>
        <taxon>Geoemydidae</taxon>
        <taxon>Geoemydinae</taxon>
        <taxon>Mauremys</taxon>
    </lineage>
</organism>
<gene>
    <name evidence="3" type="ORF">KIL84_004292</name>
</gene>